<comment type="caution">
    <text evidence="1">The sequence shown here is derived from an EMBL/GenBank/DDBJ whole genome shotgun (WGS) entry which is preliminary data.</text>
</comment>
<organism evidence="1 2">
    <name type="scientific">Cupriavidus oxalaticus</name>
    <dbReference type="NCBI Taxonomy" id="96344"/>
    <lineage>
        <taxon>Bacteria</taxon>
        <taxon>Pseudomonadati</taxon>
        <taxon>Pseudomonadota</taxon>
        <taxon>Betaproteobacteria</taxon>
        <taxon>Burkholderiales</taxon>
        <taxon>Burkholderiaceae</taxon>
        <taxon>Cupriavidus</taxon>
    </lineage>
</organism>
<dbReference type="EMBL" id="OGUS01000119">
    <property type="protein sequence ID" value="SPC13583.1"/>
    <property type="molecule type" value="Genomic_DNA"/>
</dbReference>
<protein>
    <submittedName>
        <fullName evidence="1">Uncharacterized protein</fullName>
    </submittedName>
</protein>
<evidence type="ECO:0000313" key="1">
    <source>
        <dbReference type="EMBL" id="SPC13583.1"/>
    </source>
</evidence>
<dbReference type="Proteomes" id="UP000256862">
    <property type="component" value="Chromosome CO2235"/>
</dbReference>
<gene>
    <name evidence="1" type="ORF">CO2235_190078</name>
</gene>
<evidence type="ECO:0000313" key="2">
    <source>
        <dbReference type="Proteomes" id="UP000256862"/>
    </source>
</evidence>
<name>A0A976G9T3_9BURK</name>
<sequence length="21" mass="2299">MADGGRFGSFPGKFRMPLITL</sequence>
<accession>A0A976G9T3</accession>
<reference evidence="1 2" key="1">
    <citation type="submission" date="2018-01" db="EMBL/GenBank/DDBJ databases">
        <authorList>
            <person name="Clerissi C."/>
        </authorList>
    </citation>
    <scope>NUCLEOTIDE SEQUENCE [LARGE SCALE GENOMIC DNA]</scope>
    <source>
        <strain evidence="1">Cupriavidus oxalaticus LMG 2235</strain>
    </source>
</reference>
<dbReference type="AlphaFoldDB" id="A0A976G9T3"/>
<proteinExistence type="predicted"/>